<organism evidence="2 3">
    <name type="scientific">Vitis vinifera</name>
    <name type="common">Grape</name>
    <dbReference type="NCBI Taxonomy" id="29760"/>
    <lineage>
        <taxon>Eukaryota</taxon>
        <taxon>Viridiplantae</taxon>
        <taxon>Streptophyta</taxon>
        <taxon>Embryophyta</taxon>
        <taxon>Tracheophyta</taxon>
        <taxon>Spermatophyta</taxon>
        <taxon>Magnoliopsida</taxon>
        <taxon>eudicotyledons</taxon>
        <taxon>Gunneridae</taxon>
        <taxon>Pentapetalae</taxon>
        <taxon>rosids</taxon>
        <taxon>Vitales</taxon>
        <taxon>Vitaceae</taxon>
        <taxon>Viteae</taxon>
        <taxon>Vitis</taxon>
    </lineage>
</organism>
<evidence type="ECO:0000313" key="2">
    <source>
        <dbReference type="EMBL" id="RVX04488.1"/>
    </source>
</evidence>
<reference evidence="2 3" key="1">
    <citation type="journal article" date="2018" name="PLoS Genet.">
        <title>Population sequencing reveals clonal diversity and ancestral inbreeding in the grapevine cultivar Chardonnay.</title>
        <authorList>
            <person name="Roach M.J."/>
            <person name="Johnson D.L."/>
            <person name="Bohlmann J."/>
            <person name="van Vuuren H.J."/>
            <person name="Jones S.J."/>
            <person name="Pretorius I.S."/>
            <person name="Schmidt S.A."/>
            <person name="Borneman A.R."/>
        </authorList>
    </citation>
    <scope>NUCLEOTIDE SEQUENCE [LARGE SCALE GENOMIC DNA]</scope>
    <source>
        <strain evidence="3">cv. Chardonnay</strain>
        <tissue evidence="2">Leaf</tissue>
    </source>
</reference>
<dbReference type="Proteomes" id="UP000288805">
    <property type="component" value="Unassembled WGS sequence"/>
</dbReference>
<sequence>MVVVVSPSEKCWFGVNSKTFEISVNEAKGKVFRIVCERRTYFSSWIRFNGKALFFILEGAKNCCFLKVGEHLKKAWVEGGRKHQLELCTNKAGRFLFFTTCDVGAWWGDEKGVSDQPPFLDSLKSWAQSSWMLKGNLCLALLGGSFILFEFEDVVEVERVLHLGVKWFKGKCLILAWWKPSVGCLTKDGKS</sequence>
<comment type="caution">
    <text evidence="2">The sequence shown here is derived from an EMBL/GenBank/DDBJ whole genome shotgun (WGS) entry which is preliminary data.</text>
</comment>
<dbReference type="AlphaFoldDB" id="A0A438J6B4"/>
<evidence type="ECO:0000313" key="3">
    <source>
        <dbReference type="Proteomes" id="UP000288805"/>
    </source>
</evidence>
<feature type="domain" description="DUF4283" evidence="1">
    <location>
        <begin position="114"/>
        <end position="184"/>
    </location>
</feature>
<proteinExistence type="predicted"/>
<protein>
    <recommendedName>
        <fullName evidence="1">DUF4283 domain-containing protein</fullName>
    </recommendedName>
</protein>
<dbReference type="EMBL" id="QGNW01000061">
    <property type="protein sequence ID" value="RVX04488.1"/>
    <property type="molecule type" value="Genomic_DNA"/>
</dbReference>
<name>A0A438J6B4_VITVI</name>
<evidence type="ECO:0000259" key="1">
    <source>
        <dbReference type="Pfam" id="PF14111"/>
    </source>
</evidence>
<dbReference type="Pfam" id="PF14111">
    <property type="entry name" value="DUF4283"/>
    <property type="match status" value="1"/>
</dbReference>
<dbReference type="InterPro" id="IPR025558">
    <property type="entry name" value="DUF4283"/>
</dbReference>
<accession>A0A438J6B4</accession>
<gene>
    <name evidence="2" type="ORF">CK203_018467</name>
</gene>